<accession>A0ABQ5Y9R2</accession>
<evidence type="ECO:0000256" key="1">
    <source>
        <dbReference type="SAM" id="SignalP"/>
    </source>
</evidence>
<evidence type="ECO:0000313" key="3">
    <source>
        <dbReference type="Proteomes" id="UP001156669"/>
    </source>
</evidence>
<feature type="signal peptide" evidence="1">
    <location>
        <begin position="1"/>
        <end position="32"/>
    </location>
</feature>
<protein>
    <submittedName>
        <fullName evidence="2">Tat pathway signal protein</fullName>
    </submittedName>
</protein>
<organism evidence="2 3">
    <name type="scientific">Vibrio hyugaensis</name>
    <dbReference type="NCBI Taxonomy" id="1534743"/>
    <lineage>
        <taxon>Bacteria</taxon>
        <taxon>Pseudomonadati</taxon>
        <taxon>Pseudomonadota</taxon>
        <taxon>Gammaproteobacteria</taxon>
        <taxon>Vibrionales</taxon>
        <taxon>Vibrionaceae</taxon>
        <taxon>Vibrio</taxon>
    </lineage>
</organism>
<dbReference type="InterPro" id="IPR010869">
    <property type="entry name" value="DUF1501"/>
</dbReference>
<keyword evidence="1" id="KW-0732">Signal</keyword>
<dbReference type="PANTHER" id="PTHR43737">
    <property type="entry name" value="BLL7424 PROTEIN"/>
    <property type="match status" value="1"/>
</dbReference>
<keyword evidence="3" id="KW-1185">Reference proteome</keyword>
<sequence length="450" mass="48946">MIMNLTRRRFLQAGTAGVGISALNLAAFPAFANSFNQCQNGYRAIVGIDLAGGNDGYNMLIPTAATANAQYRALRGNLALDDSACIHLDAVNDAAKLALNPAMVALKPYWDNANLVPVVNLGPLTQRVNNIIYDETTRPAHLFSHSHQSTMVQSHATQSLSKEGFGAKTSTELGSMLRNLNELSPMFDIGGTQVWTNCIEAQSNSVGSQPPSDIFNDDRSRTLFDRLQSTGSYNNVFQSHYASVAVDSTNMYEQFSAILNAEITDVFPDTRIGKQLKAVFKLILHKDQFQHPAQYFSCKLGGFDTHSAQLNRQTGLLQDLAEAMAAFQLALQNHGLFDQVTTFTHSEFGRTLIPNGTDGTDHGWASHALVMGGGVAGQTVVGEYPDLSEQSPYLLSRGRVIPTISSDQLHASLMAWLGLTEEGINRLFPALDNTLTDSIQPQTLPLFKSC</sequence>
<dbReference type="PROSITE" id="PS51318">
    <property type="entry name" value="TAT"/>
    <property type="match status" value="1"/>
</dbReference>
<evidence type="ECO:0000313" key="2">
    <source>
        <dbReference type="EMBL" id="GLR06414.1"/>
    </source>
</evidence>
<feature type="chain" id="PRO_5045750736" evidence="1">
    <location>
        <begin position="33"/>
        <end position="450"/>
    </location>
</feature>
<dbReference type="Pfam" id="PF07394">
    <property type="entry name" value="DUF1501"/>
    <property type="match status" value="1"/>
</dbReference>
<dbReference type="PANTHER" id="PTHR43737:SF1">
    <property type="entry name" value="DUF1501 DOMAIN-CONTAINING PROTEIN"/>
    <property type="match status" value="1"/>
</dbReference>
<dbReference type="InterPro" id="IPR006311">
    <property type="entry name" value="TAT_signal"/>
</dbReference>
<gene>
    <name evidence="2" type="ORF">GCM10007906_40020</name>
</gene>
<proteinExistence type="predicted"/>
<reference evidence="3" key="1">
    <citation type="journal article" date="2019" name="Int. J. Syst. Evol. Microbiol.">
        <title>The Global Catalogue of Microorganisms (GCM) 10K type strain sequencing project: providing services to taxonomists for standard genome sequencing and annotation.</title>
        <authorList>
            <consortium name="The Broad Institute Genomics Platform"/>
            <consortium name="The Broad Institute Genome Sequencing Center for Infectious Disease"/>
            <person name="Wu L."/>
            <person name="Ma J."/>
        </authorList>
    </citation>
    <scope>NUCLEOTIDE SEQUENCE [LARGE SCALE GENOMIC DNA]</scope>
    <source>
        <strain evidence="3">NBRC 110633</strain>
    </source>
</reference>
<comment type="caution">
    <text evidence="2">The sequence shown here is derived from an EMBL/GenBank/DDBJ whole genome shotgun (WGS) entry which is preliminary data.</text>
</comment>
<dbReference type="Proteomes" id="UP001156669">
    <property type="component" value="Unassembled WGS sequence"/>
</dbReference>
<name>A0ABQ5Y9R2_9VIBR</name>
<dbReference type="EMBL" id="BSOE01000058">
    <property type="protein sequence ID" value="GLR06414.1"/>
    <property type="molecule type" value="Genomic_DNA"/>
</dbReference>